<feature type="repeat" description="ANK" evidence="3">
    <location>
        <begin position="175"/>
        <end position="196"/>
    </location>
</feature>
<dbReference type="EMBL" id="RQTK01000811">
    <property type="protein sequence ID" value="RUS74653.1"/>
    <property type="molecule type" value="Genomic_DNA"/>
</dbReference>
<name>A0A3S1H949_ELYCH</name>
<keyword evidence="6" id="KW-1185">Reference proteome</keyword>
<feature type="repeat" description="ANK" evidence="3">
    <location>
        <begin position="76"/>
        <end position="108"/>
    </location>
</feature>
<evidence type="ECO:0000256" key="3">
    <source>
        <dbReference type="PROSITE-ProRule" id="PRU00023"/>
    </source>
</evidence>
<dbReference type="InterPro" id="IPR050776">
    <property type="entry name" value="Ank_Repeat/CDKN_Inhibitor"/>
</dbReference>
<evidence type="ECO:0000256" key="4">
    <source>
        <dbReference type="SAM" id="MobiDB-lite"/>
    </source>
</evidence>
<feature type="repeat" description="ANK" evidence="3">
    <location>
        <begin position="109"/>
        <end position="141"/>
    </location>
</feature>
<dbReference type="PRINTS" id="PR01415">
    <property type="entry name" value="ANKYRIN"/>
</dbReference>
<feature type="region of interest" description="Disordered" evidence="4">
    <location>
        <begin position="463"/>
        <end position="514"/>
    </location>
</feature>
<keyword evidence="2 3" id="KW-0040">ANK repeat</keyword>
<feature type="repeat" description="ANK" evidence="3">
    <location>
        <begin position="281"/>
        <end position="313"/>
    </location>
</feature>
<dbReference type="OrthoDB" id="163438at2759"/>
<evidence type="ECO:0000313" key="6">
    <source>
        <dbReference type="Proteomes" id="UP000271974"/>
    </source>
</evidence>
<protein>
    <submittedName>
        <fullName evidence="5">Uncharacterized protein</fullName>
    </submittedName>
</protein>
<feature type="compositionally biased region" description="Basic and acidic residues" evidence="4">
    <location>
        <begin position="371"/>
        <end position="382"/>
    </location>
</feature>
<dbReference type="PANTHER" id="PTHR24201:SF2">
    <property type="entry name" value="ANKYRIN REPEAT DOMAIN-CONTAINING PROTEIN 42"/>
    <property type="match status" value="1"/>
</dbReference>
<dbReference type="InterPro" id="IPR036770">
    <property type="entry name" value="Ankyrin_rpt-contain_sf"/>
</dbReference>
<dbReference type="Proteomes" id="UP000271974">
    <property type="component" value="Unassembled WGS sequence"/>
</dbReference>
<feature type="repeat" description="ANK" evidence="3">
    <location>
        <begin position="142"/>
        <end position="174"/>
    </location>
</feature>
<dbReference type="Gene3D" id="1.25.40.20">
    <property type="entry name" value="Ankyrin repeat-containing domain"/>
    <property type="match status" value="3"/>
</dbReference>
<feature type="compositionally biased region" description="Acidic residues" evidence="4">
    <location>
        <begin position="351"/>
        <end position="360"/>
    </location>
</feature>
<dbReference type="PROSITE" id="PS50088">
    <property type="entry name" value="ANK_REPEAT"/>
    <property type="match status" value="6"/>
</dbReference>
<reference evidence="5 6" key="1">
    <citation type="submission" date="2019-01" db="EMBL/GenBank/DDBJ databases">
        <title>A draft genome assembly of the solar-powered sea slug Elysia chlorotica.</title>
        <authorList>
            <person name="Cai H."/>
            <person name="Li Q."/>
            <person name="Fang X."/>
            <person name="Li J."/>
            <person name="Curtis N.E."/>
            <person name="Altenburger A."/>
            <person name="Shibata T."/>
            <person name="Feng M."/>
            <person name="Maeda T."/>
            <person name="Schwartz J.A."/>
            <person name="Shigenobu S."/>
            <person name="Lundholm N."/>
            <person name="Nishiyama T."/>
            <person name="Yang H."/>
            <person name="Hasebe M."/>
            <person name="Li S."/>
            <person name="Pierce S.K."/>
            <person name="Wang J."/>
        </authorList>
    </citation>
    <scope>NUCLEOTIDE SEQUENCE [LARGE SCALE GENOMIC DNA]</scope>
    <source>
        <strain evidence="5">EC2010</strain>
        <tissue evidence="5">Whole organism of an adult</tissue>
    </source>
</reference>
<comment type="caution">
    <text evidence="5">The sequence shown here is derived from an EMBL/GenBank/DDBJ whole genome shotgun (WGS) entry which is preliminary data.</text>
</comment>
<dbReference type="Pfam" id="PF12796">
    <property type="entry name" value="Ank_2"/>
    <property type="match status" value="2"/>
</dbReference>
<sequence>MPAASSDPTNYQSIHDAVRNCDVLHLELMVKNGASVNEVEPKDKFTPLHSACNVGALECVHWLLWHGADPTVTTPRGWTPAHIAAIRGYENCIEALANNGVSLSTKDMRGQTPLHLASAHGHSFSLSTILRAGADLTCIDNMGWTSVHTAAYHGRLGCIQILLKWGGLPDEVDNNGNTPAHLAAAEGNLPCLKFLVCHNGNSATVLSARNDHGETPRDLAQQFYKENILDYISHIEHEQDHPEDQENLSFPAHLASYNGDLDHLRMLVENGVVNINERDDKGSTLAHKAAGQGHIHILQWLIEMGANMNITNQAGETPRDVARRFAQLACVKLLGGAGPDEAEELIVGSSSDEDEDDDEDGSSKKRRRQRKTQDNAKGRAKMKMDELERLLEVAKRNYVQLGGSLEEDRRRLREMRDKDQTITELEAQLDYERLKREKLEAQLDQYRREIGYLGSQIEDMQLKLPLEDPDDYAGRGRPKKKSHKKKSYDDGGVFIKRNLSVPNKGTRYKKMPNV</sequence>
<keyword evidence="1" id="KW-0677">Repeat</keyword>
<dbReference type="PROSITE" id="PS50297">
    <property type="entry name" value="ANK_REP_REGION"/>
    <property type="match status" value="5"/>
</dbReference>
<evidence type="ECO:0000313" key="5">
    <source>
        <dbReference type="EMBL" id="RUS74653.1"/>
    </source>
</evidence>
<feature type="repeat" description="ANK" evidence="3">
    <location>
        <begin position="43"/>
        <end position="75"/>
    </location>
</feature>
<dbReference type="STRING" id="188477.A0A3S1H949"/>
<organism evidence="5 6">
    <name type="scientific">Elysia chlorotica</name>
    <name type="common">Eastern emerald elysia</name>
    <name type="synonym">Sea slug</name>
    <dbReference type="NCBI Taxonomy" id="188477"/>
    <lineage>
        <taxon>Eukaryota</taxon>
        <taxon>Metazoa</taxon>
        <taxon>Spiralia</taxon>
        <taxon>Lophotrochozoa</taxon>
        <taxon>Mollusca</taxon>
        <taxon>Gastropoda</taxon>
        <taxon>Heterobranchia</taxon>
        <taxon>Euthyneura</taxon>
        <taxon>Panpulmonata</taxon>
        <taxon>Sacoglossa</taxon>
        <taxon>Placobranchoidea</taxon>
        <taxon>Plakobranchidae</taxon>
        <taxon>Elysia</taxon>
    </lineage>
</organism>
<feature type="region of interest" description="Disordered" evidence="4">
    <location>
        <begin position="341"/>
        <end position="382"/>
    </location>
</feature>
<evidence type="ECO:0000256" key="1">
    <source>
        <dbReference type="ARBA" id="ARBA00022737"/>
    </source>
</evidence>
<dbReference type="PANTHER" id="PTHR24201">
    <property type="entry name" value="ANK_REP_REGION DOMAIN-CONTAINING PROTEIN"/>
    <property type="match status" value="1"/>
</dbReference>
<dbReference type="SUPFAM" id="SSF48403">
    <property type="entry name" value="Ankyrin repeat"/>
    <property type="match status" value="1"/>
</dbReference>
<dbReference type="Pfam" id="PF00023">
    <property type="entry name" value="Ank"/>
    <property type="match status" value="1"/>
</dbReference>
<dbReference type="AlphaFoldDB" id="A0A3S1H949"/>
<evidence type="ECO:0000256" key="2">
    <source>
        <dbReference type="ARBA" id="ARBA00023043"/>
    </source>
</evidence>
<proteinExistence type="predicted"/>
<dbReference type="InterPro" id="IPR002110">
    <property type="entry name" value="Ankyrin_rpt"/>
</dbReference>
<accession>A0A3S1H949</accession>
<feature type="compositionally biased region" description="Basic residues" evidence="4">
    <location>
        <begin position="476"/>
        <end position="486"/>
    </location>
</feature>
<dbReference type="SMART" id="SM00248">
    <property type="entry name" value="ANK"/>
    <property type="match status" value="9"/>
</dbReference>
<gene>
    <name evidence="5" type="ORF">EGW08_017586</name>
</gene>